<gene>
    <name evidence="8" type="ORF">I9W82_003981</name>
</gene>
<dbReference type="PANTHER" id="PTHR28280">
    <property type="entry name" value="SHUTTLING PRE-60S FACTOR ECM1"/>
    <property type="match status" value="1"/>
</dbReference>
<evidence type="ECO:0000256" key="5">
    <source>
        <dbReference type="ARBA" id="ARBA00022517"/>
    </source>
</evidence>
<keyword evidence="5" id="KW-0690">Ribosome biogenesis</keyword>
<evidence type="ECO:0000256" key="4">
    <source>
        <dbReference type="ARBA" id="ARBA00022490"/>
    </source>
</evidence>
<dbReference type="GO" id="GO:0030687">
    <property type="term" value="C:preribosome, large subunit precursor"/>
    <property type="evidence" value="ECO:0007669"/>
    <property type="project" value="TreeGrafter"/>
</dbReference>
<keyword evidence="3" id="KW-0813">Transport</keyword>
<evidence type="ECO:0000313" key="8">
    <source>
        <dbReference type="EMBL" id="KAG5418453.1"/>
    </source>
</evidence>
<feature type="compositionally biased region" description="Basic and acidic residues" evidence="7">
    <location>
        <begin position="58"/>
        <end position="70"/>
    </location>
</feature>
<evidence type="ECO:0000256" key="6">
    <source>
        <dbReference type="ARBA" id="ARBA00023242"/>
    </source>
</evidence>
<feature type="compositionally biased region" description="Basic residues" evidence="7">
    <location>
        <begin position="1"/>
        <end position="12"/>
    </location>
</feature>
<dbReference type="EMBL" id="JAEOAQ010000005">
    <property type="protein sequence ID" value="KAG5418453.1"/>
    <property type="molecule type" value="Genomic_DNA"/>
</dbReference>
<keyword evidence="4" id="KW-0963">Cytoplasm</keyword>
<accession>A0A8H7ZAU9</accession>
<keyword evidence="6" id="KW-0539">Nucleus</keyword>
<dbReference type="OrthoDB" id="4068492at2759"/>
<dbReference type="Proteomes" id="UP000669133">
    <property type="component" value="Unassembled WGS sequence"/>
</dbReference>
<evidence type="ECO:0000256" key="1">
    <source>
        <dbReference type="ARBA" id="ARBA00004123"/>
    </source>
</evidence>
<comment type="subcellular location">
    <subcellularLocation>
        <location evidence="2">Cytoplasm</location>
    </subcellularLocation>
    <subcellularLocation>
        <location evidence="1">Nucleus</location>
    </subcellularLocation>
</comment>
<dbReference type="GO" id="GO:0005730">
    <property type="term" value="C:nucleolus"/>
    <property type="evidence" value="ECO:0007669"/>
    <property type="project" value="TreeGrafter"/>
</dbReference>
<sequence>MAKKISKRSRAARRGELTDADTPIIQTSAKETHENDGVRKSIIRTQIKNENLLNKKIEASKIRKQNQDQQKKKKSSSLKNKIDRSDKLQDVLASKIDASIARAKYVQNARKSNWDKTNASIEIRNHMIEDAVKKELTEAEIEKMEEDEYVRKFYEGDDVDIEENEDEEEEKKTLDNNKFALLDEVEA</sequence>
<evidence type="ECO:0000256" key="7">
    <source>
        <dbReference type="SAM" id="MobiDB-lite"/>
    </source>
</evidence>
<dbReference type="InterPro" id="IPR022784">
    <property type="entry name" value="Ribosome_bgen_Alb1"/>
</dbReference>
<dbReference type="GO" id="GO:0005737">
    <property type="term" value="C:cytoplasm"/>
    <property type="evidence" value="ECO:0007669"/>
    <property type="project" value="UniProtKB-SubCell"/>
</dbReference>
<comment type="caution">
    <text evidence="8">The sequence shown here is derived from an EMBL/GenBank/DDBJ whole genome shotgun (WGS) entry which is preliminary data.</text>
</comment>
<reference evidence="8 9" key="1">
    <citation type="submission" date="2020-12" db="EMBL/GenBank/DDBJ databases">
        <title>Effect of drift, selection, and recombination on the evolution of hybrid genomes in Candida yeast pathogens.</title>
        <authorList>
            <person name="Mixao V."/>
            <person name="Ksiezopolska E."/>
            <person name="Saus E."/>
            <person name="Boekhout T."/>
            <person name="Gacser A."/>
            <person name="Gabaldon T."/>
        </authorList>
    </citation>
    <scope>NUCLEOTIDE SEQUENCE [LARGE SCALE GENOMIC DNA]</scope>
    <source>
        <strain evidence="8 9">BP57</strain>
    </source>
</reference>
<organism evidence="8 9">
    <name type="scientific">Candida metapsilosis</name>
    <dbReference type="NCBI Taxonomy" id="273372"/>
    <lineage>
        <taxon>Eukaryota</taxon>
        <taxon>Fungi</taxon>
        <taxon>Dikarya</taxon>
        <taxon>Ascomycota</taxon>
        <taxon>Saccharomycotina</taxon>
        <taxon>Pichiomycetes</taxon>
        <taxon>Debaryomycetaceae</taxon>
        <taxon>Candida/Lodderomyces clade</taxon>
        <taxon>Candida</taxon>
    </lineage>
</organism>
<evidence type="ECO:0000256" key="2">
    <source>
        <dbReference type="ARBA" id="ARBA00004496"/>
    </source>
</evidence>
<evidence type="ECO:0000313" key="9">
    <source>
        <dbReference type="Proteomes" id="UP000669133"/>
    </source>
</evidence>
<feature type="compositionally biased region" description="Basic and acidic residues" evidence="7">
    <location>
        <begin position="30"/>
        <end position="39"/>
    </location>
</feature>
<dbReference type="InterPro" id="IPR053278">
    <property type="entry name" value="Pre-60S_factor_ECM1"/>
</dbReference>
<feature type="region of interest" description="Disordered" evidence="7">
    <location>
        <begin position="1"/>
        <end position="42"/>
    </location>
</feature>
<dbReference type="AlphaFoldDB" id="A0A8H7ZAU9"/>
<name>A0A8H7ZAU9_9ASCO</name>
<dbReference type="GeneID" id="93652610"/>
<proteinExistence type="predicted"/>
<dbReference type="PANTHER" id="PTHR28280:SF1">
    <property type="entry name" value="SHUTTLING PRE-60S FACTOR ECM1"/>
    <property type="match status" value="1"/>
</dbReference>
<dbReference type="RefSeq" id="XP_067547569.1">
    <property type="nucleotide sequence ID" value="XM_067693004.1"/>
</dbReference>
<keyword evidence="9" id="KW-1185">Reference proteome</keyword>
<dbReference type="Pfam" id="PF09135">
    <property type="entry name" value="Alb1"/>
    <property type="match status" value="1"/>
</dbReference>
<protein>
    <submittedName>
        <fullName evidence="8">ECM1</fullName>
    </submittedName>
</protein>
<feature type="region of interest" description="Disordered" evidence="7">
    <location>
        <begin position="58"/>
        <end position="84"/>
    </location>
</feature>
<dbReference type="GO" id="GO:0000055">
    <property type="term" value="P:ribosomal large subunit export from nucleus"/>
    <property type="evidence" value="ECO:0007669"/>
    <property type="project" value="TreeGrafter"/>
</dbReference>
<evidence type="ECO:0000256" key="3">
    <source>
        <dbReference type="ARBA" id="ARBA00022448"/>
    </source>
</evidence>